<dbReference type="GO" id="GO:0018812">
    <property type="term" value="F:3-hydroxyacyl-CoA dehydratase activity"/>
    <property type="evidence" value="ECO:0007669"/>
    <property type="project" value="UniProtKB-EC"/>
</dbReference>
<dbReference type="AlphaFoldDB" id="A0A5Q2N0V2"/>
<dbReference type="Pfam" id="PF00378">
    <property type="entry name" value="ECH_1"/>
    <property type="match status" value="1"/>
</dbReference>
<comment type="subunit">
    <text evidence="3">Homotetramer.</text>
</comment>
<dbReference type="GO" id="GO:0006635">
    <property type="term" value="P:fatty acid beta-oxidation"/>
    <property type="evidence" value="ECO:0007669"/>
    <property type="project" value="TreeGrafter"/>
</dbReference>
<dbReference type="PROSITE" id="PS00166">
    <property type="entry name" value="ENOYL_COA_HYDRATASE"/>
    <property type="match status" value="1"/>
</dbReference>
<dbReference type="PANTHER" id="PTHR11941">
    <property type="entry name" value="ENOYL-COA HYDRATASE-RELATED"/>
    <property type="match status" value="1"/>
</dbReference>
<dbReference type="InterPro" id="IPR018376">
    <property type="entry name" value="Enoyl-CoA_hyd/isom_CS"/>
</dbReference>
<proteinExistence type="inferred from homology"/>
<dbReference type="InterPro" id="IPR029045">
    <property type="entry name" value="ClpP/crotonase-like_dom_sf"/>
</dbReference>
<accession>A0A5Q2N0V2</accession>
<gene>
    <name evidence="8" type="ORF">FTV88_1282</name>
</gene>
<keyword evidence="9" id="KW-1185">Reference proteome</keyword>
<evidence type="ECO:0000256" key="6">
    <source>
        <dbReference type="ARBA" id="ARBA00067035"/>
    </source>
</evidence>
<dbReference type="KEGG" id="hcv:FTV88_1282"/>
<dbReference type="SUPFAM" id="SSF52096">
    <property type="entry name" value="ClpP/crotonase"/>
    <property type="match status" value="1"/>
</dbReference>
<dbReference type="Proteomes" id="UP000366051">
    <property type="component" value="Chromosome"/>
</dbReference>
<dbReference type="InterPro" id="IPR014748">
    <property type="entry name" value="Enoyl-CoA_hydra_C"/>
</dbReference>
<evidence type="ECO:0000256" key="2">
    <source>
        <dbReference type="ARBA" id="ARBA00005254"/>
    </source>
</evidence>
<dbReference type="Gene3D" id="3.90.226.10">
    <property type="entry name" value="2-enoyl-CoA Hydratase, Chain A, domain 1"/>
    <property type="match status" value="1"/>
</dbReference>
<evidence type="ECO:0000256" key="7">
    <source>
        <dbReference type="RuleBase" id="RU003707"/>
    </source>
</evidence>
<sequence>MQQTEGIRGKGILQSQSATVLIEQDGPIAWIKINRPAVMNALNYETLLALEDLTRQIRFHRQVQLVVITGVGDKAFSTGADLKERATFSPTQVQQYIYTIRELMNQIETLPQPVIALLNGMALGGGTELALACDLRIAAEGSQMGLTETKLAIIPGAGGTQRLSRLIGAARAKELIFTARTISAQEAYNLGLVNRVVPGHELHQALYELAETILSNGPVALQQAKYAINFGMEAELRTGLALETKSYEVCIPTEDRREALQAFREKRKPQFQGR</sequence>
<keyword evidence="4 8" id="KW-0456">Lyase</keyword>
<dbReference type="FunFam" id="1.10.12.10:FF:000001">
    <property type="entry name" value="Probable enoyl-CoA hydratase, mitochondrial"/>
    <property type="match status" value="1"/>
</dbReference>
<dbReference type="InterPro" id="IPR001753">
    <property type="entry name" value="Enoyl-CoA_hydra/iso"/>
</dbReference>
<dbReference type="PANTHER" id="PTHR11941:SF54">
    <property type="entry name" value="ENOYL-COA HYDRATASE, MITOCHONDRIAL"/>
    <property type="match status" value="1"/>
</dbReference>
<comment type="pathway">
    <text evidence="1">Lipid metabolism; butanoate metabolism.</text>
</comment>
<dbReference type="Gene3D" id="1.10.12.10">
    <property type="entry name" value="Lyase 2-enoyl-coa Hydratase, Chain A, domain 2"/>
    <property type="match status" value="1"/>
</dbReference>
<dbReference type="FunFam" id="3.90.226.10:FF:000009">
    <property type="entry name" value="Carnitinyl-CoA dehydratase"/>
    <property type="match status" value="1"/>
</dbReference>
<organism evidence="8 9">
    <name type="scientific">Heliorestis convoluta</name>
    <dbReference type="NCBI Taxonomy" id="356322"/>
    <lineage>
        <taxon>Bacteria</taxon>
        <taxon>Bacillati</taxon>
        <taxon>Bacillota</taxon>
        <taxon>Clostridia</taxon>
        <taxon>Eubacteriales</taxon>
        <taxon>Heliobacteriaceae</taxon>
        <taxon>Heliorestis</taxon>
    </lineage>
</organism>
<dbReference type="CDD" id="cd06558">
    <property type="entry name" value="crotonase-like"/>
    <property type="match status" value="1"/>
</dbReference>
<evidence type="ECO:0000256" key="5">
    <source>
        <dbReference type="ARBA" id="ARBA00050624"/>
    </source>
</evidence>
<evidence type="ECO:0000256" key="4">
    <source>
        <dbReference type="ARBA" id="ARBA00023239"/>
    </source>
</evidence>
<evidence type="ECO:0000313" key="9">
    <source>
        <dbReference type="Proteomes" id="UP000366051"/>
    </source>
</evidence>
<protein>
    <recommendedName>
        <fullName evidence="6">short-chain-enoyl-CoA hydratase</fullName>
        <ecNumber evidence="6">4.2.1.150</ecNumber>
    </recommendedName>
</protein>
<comment type="similarity">
    <text evidence="2 7">Belongs to the enoyl-CoA hydratase/isomerase family.</text>
</comment>
<dbReference type="EC" id="4.2.1.150" evidence="6"/>
<reference evidence="9" key="1">
    <citation type="submission" date="2019-11" db="EMBL/GenBank/DDBJ databases">
        <title>Genome sequence of Heliorestis convoluta strain HH, an alkaliphilic and minimalistic phototrophic bacterium from a soda lake in Egypt.</title>
        <authorList>
            <person name="Dewey E.D."/>
            <person name="Stokes L.M."/>
            <person name="Burchell B.M."/>
            <person name="Shaffer K.N."/>
            <person name="Huntington A.M."/>
            <person name="Baker J.M."/>
            <person name="Nadendla S."/>
            <person name="Giglio M.G."/>
            <person name="Touchman J.W."/>
            <person name="Blankenship R.E."/>
            <person name="Madigan M.T."/>
            <person name="Sattley W.M."/>
        </authorList>
    </citation>
    <scope>NUCLEOTIDE SEQUENCE [LARGE SCALE GENOMIC DNA]</scope>
    <source>
        <strain evidence="9">HH</strain>
    </source>
</reference>
<dbReference type="RefSeq" id="WP_207707924.1">
    <property type="nucleotide sequence ID" value="NZ_CP045875.1"/>
</dbReference>
<comment type="catalytic activity">
    <reaction evidence="5">
        <text>a short-chain (3S)-3-hydroxyacyl-CoA = a short-chain (2E)-enoyl-CoA + H2O</text>
        <dbReference type="Rhea" id="RHEA:52664"/>
        <dbReference type="ChEBI" id="CHEBI:15377"/>
        <dbReference type="ChEBI" id="CHEBI:87488"/>
        <dbReference type="ChEBI" id="CHEBI:136760"/>
        <dbReference type="EC" id="4.2.1.150"/>
    </reaction>
</comment>
<evidence type="ECO:0000256" key="1">
    <source>
        <dbReference type="ARBA" id="ARBA00005086"/>
    </source>
</evidence>
<evidence type="ECO:0000256" key="3">
    <source>
        <dbReference type="ARBA" id="ARBA00011881"/>
    </source>
</evidence>
<dbReference type="EMBL" id="CP045875">
    <property type="protein sequence ID" value="QGG47429.1"/>
    <property type="molecule type" value="Genomic_DNA"/>
</dbReference>
<evidence type="ECO:0000313" key="8">
    <source>
        <dbReference type="EMBL" id="QGG47429.1"/>
    </source>
</evidence>
<name>A0A5Q2N0V2_9FIRM</name>